<sequence length="827" mass="91163">MPSRPAWNKKLSKRWDNPEASIGKKIRELKSGRLTAWFAIGPAQAIFEEKLFPELNVLLYNLVIQDADLYLRIYMVGPRLEDASPIIMVCCRDPSIRKDAMKSIRGHKLLEQYPGIGLGANDTPLEQLVPAVPLMDEEQVVDEEDEDAPAIDERIRIFASPTLVPIGRQLFAKDDSDHKYIRSATGGPIIRIGTKYYQLTVGHICHPKEDIVTVAEAGLPSDECEIDGWSDEDNNESDLEVLSEATSLGSYTPDEALSDTESVGYRSIETASISNPHGDHKDYPSESPSPSGSMNDMGEMTPSFHALPDDLTQIGSISVRSAKTQDPSLDYTLVHIEGFPGHELTNEVCLGCQPGNSDRRLYIEEVADIGADETPVVAVTASRGALRGTLLPGATYLRRKGTSSFQKIYTLQLNATVVEGDSGSAVINVDTGDLYGHIILGSPTTELAYIIAAVDIFRDIHVGTGMQAQLCSGDVSQRKEPTLASLFIGPFSQDGQTCSHQEVMEKRRILIGAEDPDTLTGMGPHLASDSGGPSQPRSAVSDGLISTSWVVDAILKGDMSALKAFLSHDVDIEERASGHHQETPLKERPLIHAIQKQSADAVEILLSSREDVDIESPNKGGNTPLFCAIAEGDSKIVEHLIKAHVNVDAPSTGGLTPLMKATIEGHLEIVCTLLDSGADYRAYSDDGFTCVHYIVQARRAGAELIGEFRRRQIPLDIQRRGHGETALSTLLRYYNHRESEEWMRKFDALMTPPVNVNLEDKDGMTPLFHAVLRNLHEPTLKLVKLNAKYGSKRLNKDSWCPTDNMRRLMMDYPQLQPLRHRSSWWYI</sequence>
<evidence type="ECO:0000313" key="6">
    <source>
        <dbReference type="Proteomes" id="UP001610334"/>
    </source>
</evidence>
<dbReference type="PROSITE" id="PS50088">
    <property type="entry name" value="ANK_REPEAT"/>
    <property type="match status" value="2"/>
</dbReference>
<dbReference type="PANTHER" id="PTHR24198:SF165">
    <property type="entry name" value="ANKYRIN REPEAT-CONTAINING PROTEIN-RELATED"/>
    <property type="match status" value="1"/>
</dbReference>
<organism evidence="5 6">
    <name type="scientific">Aspergillus granulosus</name>
    <dbReference type="NCBI Taxonomy" id="176169"/>
    <lineage>
        <taxon>Eukaryota</taxon>
        <taxon>Fungi</taxon>
        <taxon>Dikarya</taxon>
        <taxon>Ascomycota</taxon>
        <taxon>Pezizomycotina</taxon>
        <taxon>Eurotiomycetes</taxon>
        <taxon>Eurotiomycetidae</taxon>
        <taxon>Eurotiales</taxon>
        <taxon>Aspergillaceae</taxon>
        <taxon>Aspergillus</taxon>
        <taxon>Aspergillus subgen. Nidulantes</taxon>
    </lineage>
</organism>
<keyword evidence="1" id="KW-0677">Repeat</keyword>
<dbReference type="PROSITE" id="PS50297">
    <property type="entry name" value="ANK_REP_REGION"/>
    <property type="match status" value="2"/>
</dbReference>
<dbReference type="InterPro" id="IPR036770">
    <property type="entry name" value="Ankyrin_rpt-contain_sf"/>
</dbReference>
<proteinExistence type="predicted"/>
<dbReference type="SUPFAM" id="SSF48403">
    <property type="entry name" value="Ankyrin repeat"/>
    <property type="match status" value="1"/>
</dbReference>
<evidence type="ECO:0000313" key="5">
    <source>
        <dbReference type="EMBL" id="KAL2809072.1"/>
    </source>
</evidence>
<reference evidence="5 6" key="1">
    <citation type="submission" date="2024-07" db="EMBL/GenBank/DDBJ databases">
        <title>Section-level genome sequencing and comparative genomics of Aspergillus sections Usti and Cavernicolus.</title>
        <authorList>
            <consortium name="Lawrence Berkeley National Laboratory"/>
            <person name="Nybo J.L."/>
            <person name="Vesth T.C."/>
            <person name="Theobald S."/>
            <person name="Frisvad J.C."/>
            <person name="Larsen T.O."/>
            <person name="Kjaerboelling I."/>
            <person name="Rothschild-Mancinelli K."/>
            <person name="Lyhne E.K."/>
            <person name="Kogle M.E."/>
            <person name="Barry K."/>
            <person name="Clum A."/>
            <person name="Na H."/>
            <person name="Ledsgaard L."/>
            <person name="Lin J."/>
            <person name="Lipzen A."/>
            <person name="Kuo A."/>
            <person name="Riley R."/>
            <person name="Mondo S."/>
            <person name="Labutti K."/>
            <person name="Haridas S."/>
            <person name="Pangalinan J."/>
            <person name="Salamov A.A."/>
            <person name="Simmons B.A."/>
            <person name="Magnuson J.K."/>
            <person name="Chen J."/>
            <person name="Drula E."/>
            <person name="Henrissat B."/>
            <person name="Wiebenga A."/>
            <person name="Lubbers R.J."/>
            <person name="Gomes A.C."/>
            <person name="Makela M.R."/>
            <person name="Stajich J."/>
            <person name="Grigoriev I.V."/>
            <person name="Mortensen U.H."/>
            <person name="De Vries R.P."/>
            <person name="Baker S.E."/>
            <person name="Andersen M.R."/>
        </authorList>
    </citation>
    <scope>NUCLEOTIDE SEQUENCE [LARGE SCALE GENOMIC DNA]</scope>
    <source>
        <strain evidence="5 6">CBS 588.65</strain>
    </source>
</reference>
<dbReference type="EMBL" id="JBFXLT010000097">
    <property type="protein sequence ID" value="KAL2809072.1"/>
    <property type="molecule type" value="Genomic_DNA"/>
</dbReference>
<feature type="repeat" description="ANK" evidence="3">
    <location>
        <begin position="653"/>
        <end position="685"/>
    </location>
</feature>
<evidence type="ECO:0000256" key="1">
    <source>
        <dbReference type="ARBA" id="ARBA00022737"/>
    </source>
</evidence>
<evidence type="ECO:0000256" key="2">
    <source>
        <dbReference type="ARBA" id="ARBA00023043"/>
    </source>
</evidence>
<feature type="repeat" description="ANK" evidence="3">
    <location>
        <begin position="620"/>
        <end position="652"/>
    </location>
</feature>
<dbReference type="Gene3D" id="1.25.40.20">
    <property type="entry name" value="Ankyrin repeat-containing domain"/>
    <property type="match status" value="1"/>
</dbReference>
<keyword evidence="2 3" id="KW-0040">ANK repeat</keyword>
<accession>A0ABR4H0X8</accession>
<dbReference type="PANTHER" id="PTHR24198">
    <property type="entry name" value="ANKYRIN REPEAT AND PROTEIN KINASE DOMAIN-CONTAINING PROTEIN"/>
    <property type="match status" value="1"/>
</dbReference>
<gene>
    <name evidence="5" type="ORF">BJX63DRAFT_435556</name>
</gene>
<dbReference type="InterPro" id="IPR002110">
    <property type="entry name" value="Ankyrin_rpt"/>
</dbReference>
<keyword evidence="6" id="KW-1185">Reference proteome</keyword>
<dbReference type="Pfam" id="PF12796">
    <property type="entry name" value="Ank_2"/>
    <property type="match status" value="1"/>
</dbReference>
<comment type="caution">
    <text evidence="5">The sequence shown here is derived from an EMBL/GenBank/DDBJ whole genome shotgun (WGS) entry which is preliminary data.</text>
</comment>
<dbReference type="SMART" id="SM00248">
    <property type="entry name" value="ANK"/>
    <property type="match status" value="5"/>
</dbReference>
<feature type="region of interest" description="Disordered" evidence="4">
    <location>
        <begin position="271"/>
        <end position="306"/>
    </location>
</feature>
<evidence type="ECO:0000256" key="4">
    <source>
        <dbReference type="SAM" id="MobiDB-lite"/>
    </source>
</evidence>
<name>A0ABR4H0X8_9EURO</name>
<dbReference type="Proteomes" id="UP001610334">
    <property type="component" value="Unassembled WGS sequence"/>
</dbReference>
<evidence type="ECO:0000256" key="3">
    <source>
        <dbReference type="PROSITE-ProRule" id="PRU00023"/>
    </source>
</evidence>
<protein>
    <submittedName>
        <fullName evidence="5">Uncharacterized protein</fullName>
    </submittedName>
</protein>